<protein>
    <recommendedName>
        <fullName evidence="4">RNase H type-1 domain-containing protein</fullName>
    </recommendedName>
</protein>
<evidence type="ECO:0000256" key="1">
    <source>
        <dbReference type="SAM" id="Phobius"/>
    </source>
</evidence>
<dbReference type="EMBL" id="JADBGQ010000001">
    <property type="protein sequence ID" value="KAG5415449.1"/>
    <property type="molecule type" value="Genomic_DNA"/>
</dbReference>
<organism evidence="2 3">
    <name type="scientific">Brassica rapa subsp. trilocularis</name>
    <dbReference type="NCBI Taxonomy" id="1813537"/>
    <lineage>
        <taxon>Eukaryota</taxon>
        <taxon>Viridiplantae</taxon>
        <taxon>Streptophyta</taxon>
        <taxon>Embryophyta</taxon>
        <taxon>Tracheophyta</taxon>
        <taxon>Spermatophyta</taxon>
        <taxon>Magnoliopsida</taxon>
        <taxon>eudicotyledons</taxon>
        <taxon>Gunneridae</taxon>
        <taxon>Pentapetalae</taxon>
        <taxon>rosids</taxon>
        <taxon>malvids</taxon>
        <taxon>Brassicales</taxon>
        <taxon>Brassicaceae</taxon>
        <taxon>Brassiceae</taxon>
        <taxon>Brassica</taxon>
    </lineage>
</organism>
<comment type="caution">
    <text evidence="2">The sequence shown here is derived from an EMBL/GenBank/DDBJ whole genome shotgun (WGS) entry which is preliminary data.</text>
</comment>
<keyword evidence="1" id="KW-0812">Transmembrane</keyword>
<evidence type="ECO:0008006" key="4">
    <source>
        <dbReference type="Google" id="ProtNLM"/>
    </source>
</evidence>
<evidence type="ECO:0000313" key="3">
    <source>
        <dbReference type="Proteomes" id="UP000823674"/>
    </source>
</evidence>
<feature type="transmembrane region" description="Helical" evidence="1">
    <location>
        <begin position="55"/>
        <end position="76"/>
    </location>
</feature>
<keyword evidence="1" id="KW-0472">Membrane</keyword>
<keyword evidence="1" id="KW-1133">Transmembrane helix</keyword>
<evidence type="ECO:0000313" key="2">
    <source>
        <dbReference type="EMBL" id="KAG5415449.1"/>
    </source>
</evidence>
<gene>
    <name evidence="2" type="primary">A01p035050.1_BraROA</name>
    <name evidence="2" type="ORF">IGI04_003016</name>
</gene>
<proteinExistence type="predicted"/>
<keyword evidence="3" id="KW-1185">Reference proteome</keyword>
<accession>A0ABQ7NX82</accession>
<dbReference type="Proteomes" id="UP000823674">
    <property type="component" value="Chromosome A01"/>
</dbReference>
<sequence>MGTRNLRRQEAPLHSELEAMRWGMESMLQYSSCHHFEIDCKDLIAMIKYLMFGRLSLRDLFIGLFVTLVVLFRFSYPDHLKFRYVLEESGDFGVFWSPLSAELHIHVRCLTMYGDLPMHPVAEVMFILVKSGQSASREEAVEEIKQHRSTVHPWFRSMVILKHGRIKPRSNHKLPEYPWTT</sequence>
<name>A0ABQ7NX82_BRACM</name>
<reference evidence="2 3" key="1">
    <citation type="submission" date="2021-03" db="EMBL/GenBank/DDBJ databases">
        <authorList>
            <person name="King G.J."/>
            <person name="Bancroft I."/>
            <person name="Baten A."/>
            <person name="Bloomfield J."/>
            <person name="Borpatragohain P."/>
            <person name="He Z."/>
            <person name="Irish N."/>
            <person name="Irwin J."/>
            <person name="Liu K."/>
            <person name="Mauleon R.P."/>
            <person name="Moore J."/>
            <person name="Morris R."/>
            <person name="Ostergaard L."/>
            <person name="Wang B."/>
            <person name="Wells R."/>
        </authorList>
    </citation>
    <scope>NUCLEOTIDE SEQUENCE [LARGE SCALE GENOMIC DNA]</scope>
    <source>
        <strain evidence="2">R-o-18</strain>
        <tissue evidence="2">Leaf</tissue>
    </source>
</reference>